<keyword evidence="3" id="KW-0813">Transport</keyword>
<dbReference type="PANTHER" id="PTHR42711">
    <property type="entry name" value="ABC TRANSPORTER ATP-BINDING PROTEIN"/>
    <property type="match status" value="1"/>
</dbReference>
<sequence>MTPPIVVDRLSKRYRSVSACDRISFTVESGQCVGLIGPNGAGKTSLLSCLAGLRLPTTGVVRIDGHDPTRLPHAGSALGYAFDPPPLTTDLTAEGCIVWEALAQGLSISQAQSVIARYDLSDYARRRVGRMSTGQRQRVAIAASLVGDPDVVILDEPTNGLDIEASRWLRDLIVDRTARGKTTVVSSHQLGEVRRIVDRMIVIDRSLRYDGAVPAGSDEELESWYLAQIGREAEVAR</sequence>
<dbReference type="RefSeq" id="WP_039401373.1">
    <property type="nucleotide sequence ID" value="NZ_JTDK01000015.1"/>
</dbReference>
<evidence type="ECO:0000313" key="9">
    <source>
        <dbReference type="Proteomes" id="UP000031030"/>
    </source>
</evidence>
<keyword evidence="9" id="KW-1185">Reference proteome</keyword>
<dbReference type="InterPro" id="IPR027417">
    <property type="entry name" value="P-loop_NTPase"/>
</dbReference>
<evidence type="ECO:0000313" key="8">
    <source>
        <dbReference type="EMBL" id="KHK96356.1"/>
    </source>
</evidence>
<dbReference type="GO" id="GO:0046677">
    <property type="term" value="P:response to antibiotic"/>
    <property type="evidence" value="ECO:0007669"/>
    <property type="project" value="UniProtKB-KW"/>
</dbReference>
<dbReference type="Proteomes" id="UP000031030">
    <property type="component" value="Unassembled WGS sequence"/>
</dbReference>
<evidence type="ECO:0000256" key="3">
    <source>
        <dbReference type="ARBA" id="ARBA00022448"/>
    </source>
</evidence>
<proteinExistence type="inferred from homology"/>
<dbReference type="SMART" id="SM00382">
    <property type="entry name" value="AAA"/>
    <property type="match status" value="1"/>
</dbReference>
<gene>
    <name evidence="8" type="ORF">LK09_15320</name>
</gene>
<dbReference type="CDD" id="cd03230">
    <property type="entry name" value="ABC_DR_subfamily_A"/>
    <property type="match status" value="1"/>
</dbReference>
<evidence type="ECO:0000256" key="4">
    <source>
        <dbReference type="ARBA" id="ARBA00022741"/>
    </source>
</evidence>
<dbReference type="SUPFAM" id="SSF52540">
    <property type="entry name" value="P-loop containing nucleoside triphosphate hydrolases"/>
    <property type="match status" value="1"/>
</dbReference>
<dbReference type="PROSITE" id="PS50893">
    <property type="entry name" value="ABC_TRANSPORTER_2"/>
    <property type="match status" value="1"/>
</dbReference>
<comment type="similarity">
    <text evidence="2">Belongs to the ABC transporter superfamily.</text>
</comment>
<reference evidence="8 9" key="1">
    <citation type="submission" date="2014-11" db="EMBL/GenBank/DDBJ databases">
        <title>Genome sequence of Microbacterium mangrovi MUSC 115(T).</title>
        <authorList>
            <person name="Lee L.-H."/>
        </authorList>
    </citation>
    <scope>NUCLEOTIDE SEQUENCE [LARGE SCALE GENOMIC DNA]</scope>
    <source>
        <strain evidence="8 9">MUSC 115</strain>
    </source>
</reference>
<keyword evidence="5" id="KW-0067">ATP-binding</keyword>
<dbReference type="AlphaFoldDB" id="A0A0B2A043"/>
<dbReference type="GO" id="GO:0016887">
    <property type="term" value="F:ATP hydrolysis activity"/>
    <property type="evidence" value="ECO:0007669"/>
    <property type="project" value="InterPro"/>
</dbReference>
<dbReference type="GO" id="GO:0005524">
    <property type="term" value="F:ATP binding"/>
    <property type="evidence" value="ECO:0007669"/>
    <property type="project" value="UniProtKB-KW"/>
</dbReference>
<dbReference type="EMBL" id="JTDK01000015">
    <property type="protein sequence ID" value="KHK96356.1"/>
    <property type="molecule type" value="Genomic_DNA"/>
</dbReference>
<keyword evidence="4" id="KW-0547">Nucleotide-binding</keyword>
<feature type="domain" description="ABC transporter" evidence="7">
    <location>
        <begin position="5"/>
        <end position="230"/>
    </location>
</feature>
<dbReference type="GO" id="GO:0005886">
    <property type="term" value="C:plasma membrane"/>
    <property type="evidence" value="ECO:0007669"/>
    <property type="project" value="UniProtKB-SubCell"/>
</dbReference>
<dbReference type="STRING" id="1348253.LK09_15320"/>
<dbReference type="OrthoDB" id="9804819at2"/>
<evidence type="ECO:0000256" key="1">
    <source>
        <dbReference type="ARBA" id="ARBA00004202"/>
    </source>
</evidence>
<comment type="caution">
    <text evidence="8">The sequence shown here is derived from an EMBL/GenBank/DDBJ whole genome shotgun (WGS) entry which is preliminary data.</text>
</comment>
<keyword evidence="6" id="KW-0046">Antibiotic resistance</keyword>
<evidence type="ECO:0000259" key="7">
    <source>
        <dbReference type="PROSITE" id="PS50893"/>
    </source>
</evidence>
<evidence type="ECO:0000256" key="5">
    <source>
        <dbReference type="ARBA" id="ARBA00022840"/>
    </source>
</evidence>
<comment type="subcellular location">
    <subcellularLocation>
        <location evidence="1">Cell membrane</location>
        <topology evidence="1">Peripheral membrane protein</topology>
    </subcellularLocation>
</comment>
<evidence type="ECO:0000256" key="6">
    <source>
        <dbReference type="ARBA" id="ARBA00023251"/>
    </source>
</evidence>
<dbReference type="InterPro" id="IPR003439">
    <property type="entry name" value="ABC_transporter-like_ATP-bd"/>
</dbReference>
<dbReference type="Gene3D" id="3.40.50.300">
    <property type="entry name" value="P-loop containing nucleotide triphosphate hydrolases"/>
    <property type="match status" value="1"/>
</dbReference>
<evidence type="ECO:0000256" key="2">
    <source>
        <dbReference type="ARBA" id="ARBA00005417"/>
    </source>
</evidence>
<organism evidence="8 9">
    <name type="scientific">Microbacterium mangrovi</name>
    <dbReference type="NCBI Taxonomy" id="1348253"/>
    <lineage>
        <taxon>Bacteria</taxon>
        <taxon>Bacillati</taxon>
        <taxon>Actinomycetota</taxon>
        <taxon>Actinomycetes</taxon>
        <taxon>Micrococcales</taxon>
        <taxon>Microbacteriaceae</taxon>
        <taxon>Microbacterium</taxon>
    </lineage>
</organism>
<dbReference type="PANTHER" id="PTHR42711:SF5">
    <property type="entry name" value="ABC TRANSPORTER ATP-BINDING PROTEIN NATA"/>
    <property type="match status" value="1"/>
</dbReference>
<dbReference type="InterPro" id="IPR050763">
    <property type="entry name" value="ABC_transporter_ATP-binding"/>
</dbReference>
<dbReference type="Pfam" id="PF00005">
    <property type="entry name" value="ABC_tran"/>
    <property type="match status" value="1"/>
</dbReference>
<protein>
    <recommendedName>
        <fullName evidence="7">ABC transporter domain-containing protein</fullName>
    </recommendedName>
</protein>
<accession>A0A0B2A043</accession>
<name>A0A0B2A043_9MICO</name>
<dbReference type="InterPro" id="IPR003593">
    <property type="entry name" value="AAA+_ATPase"/>
</dbReference>